<reference evidence="1 2" key="1">
    <citation type="submission" date="2019-08" db="EMBL/GenBank/DDBJ databases">
        <title>Complete genome sequence of Candidatus Uab amorphum.</title>
        <authorList>
            <person name="Shiratori T."/>
            <person name="Suzuki S."/>
            <person name="Kakizawa Y."/>
            <person name="Ishida K."/>
        </authorList>
    </citation>
    <scope>NUCLEOTIDE SEQUENCE [LARGE SCALE GENOMIC DNA]</scope>
    <source>
        <strain evidence="1 2">SRT547</strain>
    </source>
</reference>
<evidence type="ECO:0000313" key="1">
    <source>
        <dbReference type="EMBL" id="BBM82869.1"/>
    </source>
</evidence>
<dbReference type="AlphaFoldDB" id="A0A5S9F2V6"/>
<name>A0A5S9F2V6_UABAM</name>
<proteinExistence type="predicted"/>
<organism evidence="1 2">
    <name type="scientific">Uabimicrobium amorphum</name>
    <dbReference type="NCBI Taxonomy" id="2596890"/>
    <lineage>
        <taxon>Bacteria</taxon>
        <taxon>Pseudomonadati</taxon>
        <taxon>Planctomycetota</taxon>
        <taxon>Candidatus Uabimicrobiia</taxon>
        <taxon>Candidatus Uabimicrobiales</taxon>
        <taxon>Candidatus Uabimicrobiaceae</taxon>
        <taxon>Candidatus Uabimicrobium</taxon>
    </lineage>
</organism>
<dbReference type="EMBL" id="AP019860">
    <property type="protein sequence ID" value="BBM82869.1"/>
    <property type="molecule type" value="Genomic_DNA"/>
</dbReference>
<sequence length="42" mass="5052">MDKLEKLLQYYIKEELYEKAMEIQELIAQQSSTKPTEECEVK</sequence>
<dbReference type="KEGG" id="uam:UABAM_01212"/>
<dbReference type="Proteomes" id="UP000326354">
    <property type="component" value="Chromosome"/>
</dbReference>
<evidence type="ECO:0000313" key="2">
    <source>
        <dbReference type="Proteomes" id="UP000326354"/>
    </source>
</evidence>
<gene>
    <name evidence="1" type="ORF">UABAM_01212</name>
</gene>
<keyword evidence="2" id="KW-1185">Reference proteome</keyword>
<dbReference type="RefSeq" id="WP_261343971.1">
    <property type="nucleotide sequence ID" value="NZ_AP019860.1"/>
</dbReference>
<protein>
    <submittedName>
        <fullName evidence="1">Uncharacterized protein</fullName>
    </submittedName>
</protein>
<accession>A0A5S9F2V6</accession>